<keyword evidence="5" id="KW-0378">Hydrolase</keyword>
<proteinExistence type="inferred from homology"/>
<comment type="caution">
    <text evidence="5">The sequence shown here is derived from an EMBL/GenBank/DDBJ whole genome shotgun (WGS) entry which is preliminary data.</text>
</comment>
<comment type="pathway">
    <text evidence="2">Organic acid metabolism; glycolate biosynthesis; glycolate from 2-phosphoglycolate: step 1/1.</text>
</comment>
<evidence type="ECO:0000256" key="3">
    <source>
        <dbReference type="ARBA" id="ARBA00006171"/>
    </source>
</evidence>
<dbReference type="STRING" id="497964.CfE428DRAFT_1933"/>
<dbReference type="InParanoid" id="B4CZ45"/>
<accession>B4CZ45</accession>
<evidence type="ECO:0000256" key="2">
    <source>
        <dbReference type="ARBA" id="ARBA00004818"/>
    </source>
</evidence>
<dbReference type="PANTHER" id="PTHR43434">
    <property type="entry name" value="PHOSPHOGLYCOLATE PHOSPHATASE"/>
    <property type="match status" value="1"/>
</dbReference>
<dbReference type="GO" id="GO:0006281">
    <property type="term" value="P:DNA repair"/>
    <property type="evidence" value="ECO:0007669"/>
    <property type="project" value="TreeGrafter"/>
</dbReference>
<dbReference type="CDD" id="cd01427">
    <property type="entry name" value="HAD_like"/>
    <property type="match status" value="1"/>
</dbReference>
<sequence>MKSAAARPLPRFTGDVEVRPSLVPRPGISHVVFDFDGTLSWVRHGWPEIMFGVFGRHLPVQDGESAADRTALFNSIVFGLNGRPTIMQMQRFAEVVKERTGEELVPEDLRREFQDELDAEIAARLLSIRSRAVPHDAFVVHAARALLERLRELGIKPIVLSSTIEHRVREEAEALDLAQYFGEHIYGSPADPTSFSKMAVFQRLLKEEGIQGEHLLSFGDGPVELSSTKELGGLAIAVCSDEDHNGSGVMDAFKRRQLLDAGADAALPDFRDAVALVDYLLQK</sequence>
<dbReference type="eggNOG" id="COG0546">
    <property type="taxonomic scope" value="Bacteria"/>
</dbReference>
<dbReference type="InterPro" id="IPR050155">
    <property type="entry name" value="HAD-like_hydrolase_sf"/>
</dbReference>
<dbReference type="RefSeq" id="WP_006979258.1">
    <property type="nucleotide sequence ID" value="NZ_ABVL01000004.1"/>
</dbReference>
<dbReference type="Proteomes" id="UP000005824">
    <property type="component" value="Unassembled WGS sequence"/>
</dbReference>
<protein>
    <recommendedName>
        <fullName evidence="4">phosphoglycolate phosphatase</fullName>
        <ecNumber evidence="4">3.1.3.18</ecNumber>
    </recommendedName>
</protein>
<name>B4CZ45_9BACT</name>
<evidence type="ECO:0000313" key="5">
    <source>
        <dbReference type="EMBL" id="EDY20736.1"/>
    </source>
</evidence>
<dbReference type="EMBL" id="ABVL01000004">
    <property type="protein sequence ID" value="EDY20736.1"/>
    <property type="molecule type" value="Genomic_DNA"/>
</dbReference>
<comment type="catalytic activity">
    <reaction evidence="1">
        <text>2-phosphoglycolate + H2O = glycolate + phosphate</text>
        <dbReference type="Rhea" id="RHEA:14369"/>
        <dbReference type="ChEBI" id="CHEBI:15377"/>
        <dbReference type="ChEBI" id="CHEBI:29805"/>
        <dbReference type="ChEBI" id="CHEBI:43474"/>
        <dbReference type="ChEBI" id="CHEBI:58033"/>
        <dbReference type="EC" id="3.1.3.18"/>
    </reaction>
</comment>
<dbReference type="PANTHER" id="PTHR43434:SF1">
    <property type="entry name" value="PHOSPHOGLYCOLATE PHOSPHATASE"/>
    <property type="match status" value="1"/>
</dbReference>
<dbReference type="AlphaFoldDB" id="B4CZ45"/>
<dbReference type="InterPro" id="IPR036412">
    <property type="entry name" value="HAD-like_sf"/>
</dbReference>
<dbReference type="Pfam" id="PF00702">
    <property type="entry name" value="Hydrolase"/>
    <property type="match status" value="1"/>
</dbReference>
<keyword evidence="6" id="KW-1185">Reference proteome</keyword>
<dbReference type="SUPFAM" id="SSF56784">
    <property type="entry name" value="HAD-like"/>
    <property type="match status" value="1"/>
</dbReference>
<organism evidence="5 6">
    <name type="scientific">Chthoniobacter flavus Ellin428</name>
    <dbReference type="NCBI Taxonomy" id="497964"/>
    <lineage>
        <taxon>Bacteria</taxon>
        <taxon>Pseudomonadati</taxon>
        <taxon>Verrucomicrobiota</taxon>
        <taxon>Spartobacteria</taxon>
        <taxon>Chthoniobacterales</taxon>
        <taxon>Chthoniobacteraceae</taxon>
        <taxon>Chthoniobacter</taxon>
    </lineage>
</organism>
<dbReference type="GO" id="GO:0005829">
    <property type="term" value="C:cytosol"/>
    <property type="evidence" value="ECO:0007669"/>
    <property type="project" value="TreeGrafter"/>
</dbReference>
<dbReference type="InterPro" id="IPR023214">
    <property type="entry name" value="HAD_sf"/>
</dbReference>
<comment type="similarity">
    <text evidence="3">Belongs to the HAD-like hydrolase superfamily. CbbY/CbbZ/Gph/YieH family.</text>
</comment>
<gene>
    <name evidence="5" type="ORF">CfE428DRAFT_1933</name>
</gene>
<evidence type="ECO:0000256" key="1">
    <source>
        <dbReference type="ARBA" id="ARBA00000830"/>
    </source>
</evidence>
<evidence type="ECO:0000313" key="6">
    <source>
        <dbReference type="Proteomes" id="UP000005824"/>
    </source>
</evidence>
<dbReference type="GO" id="GO:0008967">
    <property type="term" value="F:phosphoglycolate phosphatase activity"/>
    <property type="evidence" value="ECO:0007669"/>
    <property type="project" value="UniProtKB-EC"/>
</dbReference>
<dbReference type="EC" id="3.1.3.18" evidence="4"/>
<dbReference type="Gene3D" id="3.40.50.1000">
    <property type="entry name" value="HAD superfamily/HAD-like"/>
    <property type="match status" value="1"/>
</dbReference>
<evidence type="ECO:0000256" key="4">
    <source>
        <dbReference type="ARBA" id="ARBA00013078"/>
    </source>
</evidence>
<reference evidence="5 6" key="1">
    <citation type="journal article" date="2011" name="J. Bacteriol.">
        <title>Genome sequence of Chthoniobacter flavus Ellin428, an aerobic heterotrophic soil bacterium.</title>
        <authorList>
            <person name="Kant R."/>
            <person name="van Passel M.W."/>
            <person name="Palva A."/>
            <person name="Lucas S."/>
            <person name="Lapidus A."/>
            <person name="Glavina Del Rio T."/>
            <person name="Dalin E."/>
            <person name="Tice H."/>
            <person name="Bruce D."/>
            <person name="Goodwin L."/>
            <person name="Pitluck S."/>
            <person name="Larimer F.W."/>
            <person name="Land M.L."/>
            <person name="Hauser L."/>
            <person name="Sangwan P."/>
            <person name="de Vos W.M."/>
            <person name="Janssen P.H."/>
            <person name="Smidt H."/>
        </authorList>
    </citation>
    <scope>NUCLEOTIDE SEQUENCE [LARGE SCALE GENOMIC DNA]</scope>
    <source>
        <strain evidence="5 6">Ellin428</strain>
    </source>
</reference>